<dbReference type="AlphaFoldDB" id="A0A8S1UYE1"/>
<sequence length="70" mass="8187">MGCVQNKAKLSMSQRIIHLQEKSASIAIHHQQFQIKDQQYNILKNPIMRRREQKKSKISYTSACTPIMND</sequence>
<evidence type="ECO:0000313" key="1">
    <source>
        <dbReference type="EMBL" id="CAD8170158.1"/>
    </source>
</evidence>
<proteinExistence type="predicted"/>
<name>A0A8S1UYE1_PAROT</name>
<accession>A0A8S1UYE1</accession>
<gene>
    <name evidence="1" type="ORF">POCTA_138.1.T0550023</name>
</gene>
<comment type="caution">
    <text evidence="1">The sequence shown here is derived from an EMBL/GenBank/DDBJ whole genome shotgun (WGS) entry which is preliminary data.</text>
</comment>
<keyword evidence="2" id="KW-1185">Reference proteome</keyword>
<reference evidence="1" key="1">
    <citation type="submission" date="2021-01" db="EMBL/GenBank/DDBJ databases">
        <authorList>
            <consortium name="Genoscope - CEA"/>
            <person name="William W."/>
        </authorList>
    </citation>
    <scope>NUCLEOTIDE SEQUENCE</scope>
</reference>
<dbReference type="Proteomes" id="UP000683925">
    <property type="component" value="Unassembled WGS sequence"/>
</dbReference>
<protein>
    <submittedName>
        <fullName evidence="1">Uncharacterized protein</fullName>
    </submittedName>
</protein>
<organism evidence="1 2">
    <name type="scientific">Paramecium octaurelia</name>
    <dbReference type="NCBI Taxonomy" id="43137"/>
    <lineage>
        <taxon>Eukaryota</taxon>
        <taxon>Sar</taxon>
        <taxon>Alveolata</taxon>
        <taxon>Ciliophora</taxon>
        <taxon>Intramacronucleata</taxon>
        <taxon>Oligohymenophorea</taxon>
        <taxon>Peniculida</taxon>
        <taxon>Parameciidae</taxon>
        <taxon>Paramecium</taxon>
    </lineage>
</organism>
<dbReference type="EMBL" id="CAJJDP010000055">
    <property type="protein sequence ID" value="CAD8170158.1"/>
    <property type="molecule type" value="Genomic_DNA"/>
</dbReference>
<evidence type="ECO:0000313" key="2">
    <source>
        <dbReference type="Proteomes" id="UP000683925"/>
    </source>
</evidence>